<feature type="transmembrane region" description="Helical" evidence="6">
    <location>
        <begin position="41"/>
        <end position="57"/>
    </location>
</feature>
<feature type="transmembrane region" description="Helical" evidence="6">
    <location>
        <begin position="260"/>
        <end position="293"/>
    </location>
</feature>
<evidence type="ECO:0000256" key="4">
    <source>
        <dbReference type="ARBA" id="ARBA00022989"/>
    </source>
</evidence>
<dbReference type="SUPFAM" id="SSF56281">
    <property type="entry name" value="Metallo-hydrolase/oxidoreductase"/>
    <property type="match status" value="1"/>
</dbReference>
<dbReference type="Pfam" id="PF13567">
    <property type="entry name" value="DUF4131"/>
    <property type="match status" value="1"/>
</dbReference>
<evidence type="ECO:0000256" key="6">
    <source>
        <dbReference type="SAM" id="Phobius"/>
    </source>
</evidence>
<feature type="transmembrane region" description="Helical" evidence="6">
    <location>
        <begin position="446"/>
        <end position="462"/>
    </location>
</feature>
<evidence type="ECO:0000256" key="5">
    <source>
        <dbReference type="ARBA" id="ARBA00023136"/>
    </source>
</evidence>
<evidence type="ECO:0000259" key="7">
    <source>
        <dbReference type="SMART" id="SM00849"/>
    </source>
</evidence>
<feature type="transmembrane region" description="Helical" evidence="6">
    <location>
        <begin position="386"/>
        <end position="408"/>
    </location>
</feature>
<comment type="subcellular location">
    <subcellularLocation>
        <location evidence="1">Cell membrane</location>
        <topology evidence="1">Multi-pass membrane protein</topology>
    </subcellularLocation>
</comment>
<dbReference type="EMBL" id="JAUHLN010000003">
    <property type="protein sequence ID" value="MDN4074827.1"/>
    <property type="molecule type" value="Genomic_DNA"/>
</dbReference>
<keyword evidence="9" id="KW-1185">Reference proteome</keyword>
<dbReference type="InterPro" id="IPR035681">
    <property type="entry name" value="ComA-like_MBL"/>
</dbReference>
<sequence length="768" mass="85666">MKAGYLCAISAAAGVLLSSHHYIWAIAGVALFYFKKGAKSLTIGLCLAFFIFFYAYYQVIDGQNVTKLSGDERKFTGTVMTIPEIDGDYLSFRFQTKGERVQLQYTIPSETMKKHLKQKLHQGMVCTLDGELIVPEGRRNFAGMDYASYLKRANIHWTLNAAHLAPSDCRGKATGLLGRTAALREMGVRLIERQVDEDVSGLVNALVFGYRQNIPRNIDDVYQRMGLSHLLAVSGFNVAIVMGLLFACSLRLGITREKAFLVIAGILPLYVLMTGSEASIVRAGMMGIALLILRRYRRNIHPLTAVSGVCLLMILYNPYYVFQLGFQLSFINVFALLISSRAIFSRYTSYLAQALVTTLICQIVSFPILVFHFYEISLWSVPLNLLFIPLFSFAVLPLACLSLPVSILSFTSGKILLQLPAILLKFTNSILLHIEQYNINLVFGQPPVYIIPIYYIGIFYLFFQWEQYGSHRRLLYPAAFLFIIGALHWNFHSFNPETKITYLNVGQGDSILIELPFRREVYLIDTGGSLDFKKEEWRKRKSDYNVTEEVVLPVLKARGIRNIGKLILTHGDMDHIGGAEAVLNGIKVSELLYPKGALDGMLETAVLNYAAELNVPIKVTHRGQSWSVGSGDVFYVLSPFGDERDSNARSIVLLAHIKPFSFLLTGDLEEEGEKRILQQGDSVKADFLKAGHHGSKTSSSKAFIEAADPVYAVISAGKNNRYGHPHADVLARFKAQGTALLRTDQVGDIEITVKDNKIKILTSVNGSK</sequence>
<dbReference type="InterPro" id="IPR001279">
    <property type="entry name" value="Metallo-B-lactamas"/>
</dbReference>
<organism evidence="8 9">
    <name type="scientific">Fictibacillus terranigra</name>
    <dbReference type="NCBI Taxonomy" id="3058424"/>
    <lineage>
        <taxon>Bacteria</taxon>
        <taxon>Bacillati</taxon>
        <taxon>Bacillota</taxon>
        <taxon>Bacilli</taxon>
        <taxon>Bacillales</taxon>
        <taxon>Fictibacillaceae</taxon>
        <taxon>Fictibacillus</taxon>
    </lineage>
</organism>
<dbReference type="SMART" id="SM00849">
    <property type="entry name" value="Lactamase_B"/>
    <property type="match status" value="1"/>
</dbReference>
<feature type="transmembrane region" description="Helical" evidence="6">
    <location>
        <begin position="230"/>
        <end position="254"/>
    </location>
</feature>
<evidence type="ECO:0000256" key="2">
    <source>
        <dbReference type="ARBA" id="ARBA00022475"/>
    </source>
</evidence>
<dbReference type="Gene3D" id="3.60.15.10">
    <property type="entry name" value="Ribonuclease Z/Hydroxyacylglutathione hydrolase-like"/>
    <property type="match status" value="1"/>
</dbReference>
<dbReference type="NCBIfam" id="TIGR00360">
    <property type="entry name" value="ComEC_N-term"/>
    <property type="match status" value="1"/>
</dbReference>
<dbReference type="PANTHER" id="PTHR30619:SF1">
    <property type="entry name" value="RECOMBINATION PROTEIN 2"/>
    <property type="match status" value="1"/>
</dbReference>
<keyword evidence="4 6" id="KW-1133">Transmembrane helix</keyword>
<accession>A0ABT8EAE1</accession>
<feature type="transmembrane region" description="Helical" evidence="6">
    <location>
        <begin position="300"/>
        <end position="319"/>
    </location>
</feature>
<feature type="transmembrane region" description="Helical" evidence="6">
    <location>
        <begin position="325"/>
        <end position="344"/>
    </location>
</feature>
<dbReference type="InterPro" id="IPR004797">
    <property type="entry name" value="Competence_ComEC/Rec2"/>
</dbReference>
<dbReference type="PANTHER" id="PTHR30619">
    <property type="entry name" value="DNA INTERNALIZATION/COMPETENCE PROTEIN COMEC/REC2"/>
    <property type="match status" value="1"/>
</dbReference>
<gene>
    <name evidence="8" type="ORF">QYF49_17760</name>
</gene>
<dbReference type="Pfam" id="PF03772">
    <property type="entry name" value="Competence"/>
    <property type="match status" value="1"/>
</dbReference>
<keyword evidence="3 6" id="KW-0812">Transmembrane</keyword>
<dbReference type="CDD" id="cd07731">
    <property type="entry name" value="ComA-like_MBL-fold"/>
    <property type="match status" value="1"/>
</dbReference>
<proteinExistence type="predicted"/>
<keyword evidence="5 6" id="KW-0472">Membrane</keyword>
<feature type="transmembrane region" description="Helical" evidence="6">
    <location>
        <begin position="415"/>
        <end position="434"/>
    </location>
</feature>
<dbReference type="InterPro" id="IPR036866">
    <property type="entry name" value="RibonucZ/Hydroxyglut_hydro"/>
</dbReference>
<feature type="domain" description="Metallo-beta-lactamase" evidence="7">
    <location>
        <begin position="507"/>
        <end position="718"/>
    </location>
</feature>
<dbReference type="InterPro" id="IPR004477">
    <property type="entry name" value="ComEC_N"/>
</dbReference>
<dbReference type="RefSeq" id="WP_290400928.1">
    <property type="nucleotide sequence ID" value="NZ_JAUHLN010000003.1"/>
</dbReference>
<dbReference type="Pfam" id="PF00753">
    <property type="entry name" value="Lactamase_B"/>
    <property type="match status" value="1"/>
</dbReference>
<protein>
    <submittedName>
        <fullName evidence="8">DNA internalization-related competence protein ComEC/Rec2</fullName>
    </submittedName>
</protein>
<evidence type="ECO:0000313" key="8">
    <source>
        <dbReference type="EMBL" id="MDN4074827.1"/>
    </source>
</evidence>
<feature type="transmembrane region" description="Helical" evidence="6">
    <location>
        <begin position="474"/>
        <end position="491"/>
    </location>
</feature>
<dbReference type="InterPro" id="IPR025405">
    <property type="entry name" value="DUF4131"/>
</dbReference>
<evidence type="ECO:0000256" key="3">
    <source>
        <dbReference type="ARBA" id="ARBA00022692"/>
    </source>
</evidence>
<comment type="caution">
    <text evidence="8">The sequence shown here is derived from an EMBL/GenBank/DDBJ whole genome shotgun (WGS) entry which is preliminary data.</text>
</comment>
<dbReference type="Proteomes" id="UP001168694">
    <property type="component" value="Unassembled WGS sequence"/>
</dbReference>
<evidence type="ECO:0000256" key="1">
    <source>
        <dbReference type="ARBA" id="ARBA00004651"/>
    </source>
</evidence>
<dbReference type="NCBIfam" id="TIGR00361">
    <property type="entry name" value="ComEC_Rec2"/>
    <property type="match status" value="1"/>
</dbReference>
<reference evidence="8" key="1">
    <citation type="submission" date="2023-06" db="EMBL/GenBank/DDBJ databases">
        <title>Draft Genome Sequences of Representative Paenibacillus Polymyxa, Bacillus cereus, Fictibacillus sp., and Brevibacillus agri Strains Isolated from Amazonian Dark Earth.</title>
        <authorList>
            <person name="Pellegrinetti T.A."/>
            <person name="Cunha I.C.M."/>
            <person name="Chaves M.G."/>
            <person name="Freitas A.S."/>
            <person name="Silva A.V.R."/>
            <person name="Tsai S.M."/>
            <person name="Mendes L.W."/>
        </authorList>
    </citation>
    <scope>NUCLEOTIDE SEQUENCE</scope>
    <source>
        <strain evidence="8">CENA-BCM004</strain>
    </source>
</reference>
<feature type="transmembrane region" description="Helical" evidence="6">
    <location>
        <begin position="351"/>
        <end position="374"/>
    </location>
</feature>
<dbReference type="InterPro" id="IPR052159">
    <property type="entry name" value="Competence_DNA_uptake"/>
</dbReference>
<name>A0ABT8EAE1_9BACL</name>
<keyword evidence="2" id="KW-1003">Cell membrane</keyword>
<evidence type="ECO:0000313" key="9">
    <source>
        <dbReference type="Proteomes" id="UP001168694"/>
    </source>
</evidence>